<dbReference type="InterPro" id="IPR020904">
    <property type="entry name" value="Sc_DH/Rdtase_CS"/>
</dbReference>
<evidence type="ECO:0000313" key="4">
    <source>
        <dbReference type="EMBL" id="KKQ93485.1"/>
    </source>
</evidence>
<name>A0A0G0LZM5_9BACT</name>
<dbReference type="PATRIC" id="fig|1618573.3.peg.748"/>
<dbReference type="Pfam" id="PF00106">
    <property type="entry name" value="adh_short"/>
    <property type="match status" value="1"/>
</dbReference>
<sequence length="233" mass="26014">MDLKDKIVLITGSTDGLGKRLAFALSQNGAKVIIHGRDKKKVDEVVKEVRAIKGVVCDFNDIKTISDSFSTIDKLDILVNNAGAWLEGNTIEAPVEKIIELANTNLASHLLVTRTLLPILQKAEFGQILNTISVAGIEIPAGYFHTIYSATKFGMQGFSEAMAKEFDNKNLRVMGFYPGGMETKLFRKAGNDYKEHEPWMFDTKESVEAIIFMLTRNPKVNIKRLDLINHLQE</sequence>
<evidence type="ECO:0000256" key="2">
    <source>
        <dbReference type="ARBA" id="ARBA00023002"/>
    </source>
</evidence>
<comment type="caution">
    <text evidence="4">The sequence shown here is derived from an EMBL/GenBank/DDBJ whole genome shotgun (WGS) entry which is preliminary data.</text>
</comment>
<organism evidence="4 5">
    <name type="scientific">Candidatus Woesebacteria bacterium GW2011_GWB1_39_10b</name>
    <dbReference type="NCBI Taxonomy" id="1618573"/>
    <lineage>
        <taxon>Bacteria</taxon>
        <taxon>Candidatus Woeseibacteriota</taxon>
    </lineage>
</organism>
<evidence type="ECO:0000256" key="3">
    <source>
        <dbReference type="RuleBase" id="RU000363"/>
    </source>
</evidence>
<dbReference type="InterPro" id="IPR036291">
    <property type="entry name" value="NAD(P)-bd_dom_sf"/>
</dbReference>
<dbReference type="GO" id="GO:0016491">
    <property type="term" value="F:oxidoreductase activity"/>
    <property type="evidence" value="ECO:0007669"/>
    <property type="project" value="UniProtKB-KW"/>
</dbReference>
<comment type="similarity">
    <text evidence="1 3">Belongs to the short-chain dehydrogenases/reductases (SDR) family.</text>
</comment>
<proteinExistence type="inferred from homology"/>
<dbReference type="PRINTS" id="PR00080">
    <property type="entry name" value="SDRFAMILY"/>
</dbReference>
<dbReference type="Gene3D" id="3.40.50.720">
    <property type="entry name" value="NAD(P)-binding Rossmann-like Domain"/>
    <property type="match status" value="1"/>
</dbReference>
<dbReference type="AlphaFoldDB" id="A0A0G0LZM5"/>
<dbReference type="SUPFAM" id="SSF51735">
    <property type="entry name" value="NAD(P)-binding Rossmann-fold domains"/>
    <property type="match status" value="1"/>
</dbReference>
<dbReference type="PRINTS" id="PR00081">
    <property type="entry name" value="GDHRDH"/>
</dbReference>
<protein>
    <submittedName>
        <fullName evidence="4">Short chain dehydrogenase</fullName>
    </submittedName>
</protein>
<keyword evidence="2" id="KW-0560">Oxidoreductase</keyword>
<dbReference type="EMBL" id="LBVW01000011">
    <property type="protein sequence ID" value="KKQ93485.1"/>
    <property type="molecule type" value="Genomic_DNA"/>
</dbReference>
<dbReference type="GO" id="GO:0016020">
    <property type="term" value="C:membrane"/>
    <property type="evidence" value="ECO:0007669"/>
    <property type="project" value="TreeGrafter"/>
</dbReference>
<dbReference type="PANTHER" id="PTHR44196">
    <property type="entry name" value="DEHYDROGENASE/REDUCTASE SDR FAMILY MEMBER 7B"/>
    <property type="match status" value="1"/>
</dbReference>
<evidence type="ECO:0000313" key="5">
    <source>
        <dbReference type="Proteomes" id="UP000034932"/>
    </source>
</evidence>
<accession>A0A0G0LZM5</accession>
<dbReference type="PANTHER" id="PTHR44196:SF1">
    <property type="entry name" value="DEHYDROGENASE_REDUCTASE SDR FAMILY MEMBER 7B"/>
    <property type="match status" value="1"/>
</dbReference>
<evidence type="ECO:0000256" key="1">
    <source>
        <dbReference type="ARBA" id="ARBA00006484"/>
    </source>
</evidence>
<dbReference type="InterPro" id="IPR002347">
    <property type="entry name" value="SDR_fam"/>
</dbReference>
<reference evidence="4 5" key="1">
    <citation type="journal article" date="2015" name="Nature">
        <title>rRNA introns, odd ribosomes, and small enigmatic genomes across a large radiation of phyla.</title>
        <authorList>
            <person name="Brown C.T."/>
            <person name="Hug L.A."/>
            <person name="Thomas B.C."/>
            <person name="Sharon I."/>
            <person name="Castelle C.J."/>
            <person name="Singh A."/>
            <person name="Wilkins M.J."/>
            <person name="Williams K.H."/>
            <person name="Banfield J.F."/>
        </authorList>
    </citation>
    <scope>NUCLEOTIDE SEQUENCE [LARGE SCALE GENOMIC DNA]</scope>
</reference>
<dbReference type="CDD" id="cd05233">
    <property type="entry name" value="SDR_c"/>
    <property type="match status" value="1"/>
</dbReference>
<gene>
    <name evidence="4" type="ORF">UT19_C0011G0030</name>
</gene>
<dbReference type="PROSITE" id="PS00061">
    <property type="entry name" value="ADH_SHORT"/>
    <property type="match status" value="1"/>
</dbReference>
<dbReference type="Proteomes" id="UP000034932">
    <property type="component" value="Unassembled WGS sequence"/>
</dbReference>
<dbReference type="STRING" id="1618573.UT19_C0011G0030"/>